<dbReference type="InterPro" id="IPR008792">
    <property type="entry name" value="PQQD"/>
</dbReference>
<organism evidence="1 2">
    <name type="scientific">Paenibacillus hexagrammi</name>
    <dbReference type="NCBI Taxonomy" id="2908839"/>
    <lineage>
        <taxon>Bacteria</taxon>
        <taxon>Bacillati</taxon>
        <taxon>Bacillota</taxon>
        <taxon>Bacilli</taxon>
        <taxon>Bacillales</taxon>
        <taxon>Paenibacillaceae</taxon>
        <taxon>Paenibacillus</taxon>
    </lineage>
</organism>
<dbReference type="Gene3D" id="1.10.10.1150">
    <property type="entry name" value="Coenzyme PQQ synthesis protein D (PqqD)"/>
    <property type="match status" value="1"/>
</dbReference>
<accession>A0ABY3SMJ3</accession>
<name>A0ABY3SMJ3_9BACL</name>
<reference evidence="1 2" key="1">
    <citation type="journal article" date="2024" name="Int. J. Syst. Evol. Microbiol.">
        <title>Paenibacillus hexagrammi sp. nov., a novel bacterium isolated from the gut content of Hexagrammos agrammus.</title>
        <authorList>
            <person name="Jung H.K."/>
            <person name="Kim D.G."/>
            <person name="Zin H."/>
            <person name="Park J."/>
            <person name="Jung H."/>
            <person name="Kim Y.O."/>
            <person name="Kong H.J."/>
            <person name="Kim J.W."/>
            <person name="Kim Y.S."/>
        </authorList>
    </citation>
    <scope>NUCLEOTIDE SEQUENCE [LARGE SCALE GENOMIC DNA]</scope>
    <source>
        <strain evidence="1 2">YPD9-1</strain>
    </source>
</reference>
<sequence length="97" mass="10758">MTSLIVTPNHIVVQNEGNLVSNMDGEKVMLSVATGKYYNLGATGGRIWELIDGPTQVNRLVTLLGEEYDISPSVCEQHVCSFLEHLSREGLIQIREE</sequence>
<evidence type="ECO:0000313" key="2">
    <source>
        <dbReference type="Proteomes" id="UP001649230"/>
    </source>
</evidence>
<dbReference type="NCBIfam" id="NF033536">
    <property type="entry name" value="lasso_PqqD_Bac"/>
    <property type="match status" value="1"/>
</dbReference>
<keyword evidence="2" id="KW-1185">Reference proteome</keyword>
<dbReference type="Proteomes" id="UP001649230">
    <property type="component" value="Chromosome"/>
</dbReference>
<dbReference type="EMBL" id="CP090978">
    <property type="protein sequence ID" value="UJF34306.1"/>
    <property type="molecule type" value="Genomic_DNA"/>
</dbReference>
<gene>
    <name evidence="1" type="ORF">L0M14_03590</name>
</gene>
<dbReference type="InterPro" id="IPR041881">
    <property type="entry name" value="PqqD_sf"/>
</dbReference>
<protein>
    <submittedName>
        <fullName evidence="1">Lasso peptide biosynthesis PqqD family chaperone</fullName>
    </submittedName>
</protein>
<dbReference type="Pfam" id="PF05402">
    <property type="entry name" value="PqqD"/>
    <property type="match status" value="1"/>
</dbReference>
<dbReference type="RefSeq" id="WP_235120880.1">
    <property type="nucleotide sequence ID" value="NZ_CP090978.1"/>
</dbReference>
<proteinExistence type="predicted"/>
<evidence type="ECO:0000313" key="1">
    <source>
        <dbReference type="EMBL" id="UJF34306.1"/>
    </source>
</evidence>